<evidence type="ECO:0000259" key="9">
    <source>
        <dbReference type="Pfam" id="PF02803"/>
    </source>
</evidence>
<reference evidence="10 11" key="1">
    <citation type="submission" date="2024-10" db="EMBL/GenBank/DDBJ databases">
        <title>The Natural Products Discovery Center: Release of the First 8490 Sequenced Strains for Exploring Actinobacteria Biosynthetic Diversity.</title>
        <authorList>
            <person name="Kalkreuter E."/>
            <person name="Kautsar S.A."/>
            <person name="Yang D."/>
            <person name="Bader C.D."/>
            <person name="Teijaro C.N."/>
            <person name="Fluegel L."/>
            <person name="Davis C.M."/>
            <person name="Simpson J.R."/>
            <person name="Lauterbach L."/>
            <person name="Steele A.D."/>
            <person name="Gui C."/>
            <person name="Meng S."/>
            <person name="Li G."/>
            <person name="Viehrig K."/>
            <person name="Ye F."/>
            <person name="Su P."/>
            <person name="Kiefer A.F."/>
            <person name="Nichols A."/>
            <person name="Cepeda A.J."/>
            <person name="Yan W."/>
            <person name="Fan B."/>
            <person name="Jiang Y."/>
            <person name="Adhikari A."/>
            <person name="Zheng C.-J."/>
            <person name="Schuster L."/>
            <person name="Cowan T.M."/>
            <person name="Smanski M.J."/>
            <person name="Chevrette M.G."/>
            <person name="De Carvalho L.P.S."/>
            <person name="Shen B."/>
        </authorList>
    </citation>
    <scope>NUCLEOTIDE SEQUENCE [LARGE SCALE GENOMIC DNA]</scope>
    <source>
        <strain evidence="10 11">NPDC002593</strain>
    </source>
</reference>
<dbReference type="InterPro" id="IPR016039">
    <property type="entry name" value="Thiolase-like"/>
</dbReference>
<dbReference type="Pfam" id="PF02803">
    <property type="entry name" value="Thiolase_C"/>
    <property type="match status" value="1"/>
</dbReference>
<dbReference type="PANTHER" id="PTHR18919:SF107">
    <property type="entry name" value="ACETYL-COA ACETYLTRANSFERASE, CYTOSOLIC"/>
    <property type="match status" value="1"/>
</dbReference>
<protein>
    <recommendedName>
        <fullName evidence="6">Probable acetyl-CoA acetyltransferase</fullName>
        <ecNumber evidence="2">2.3.1.9</ecNumber>
    </recommendedName>
    <alternativeName>
        <fullName evidence="5">Acetoacetyl-CoA thiolase</fullName>
    </alternativeName>
</protein>
<name>A0ABW6SFQ6_9NOCA</name>
<dbReference type="Proteomes" id="UP001601992">
    <property type="component" value="Unassembled WGS sequence"/>
</dbReference>
<dbReference type="RefSeq" id="WP_387407120.1">
    <property type="nucleotide sequence ID" value="NZ_JBIAQY010000040.1"/>
</dbReference>
<dbReference type="PIRSF" id="PIRSF000429">
    <property type="entry name" value="Ac-CoA_Ac_transf"/>
    <property type="match status" value="1"/>
</dbReference>
<dbReference type="EC" id="2.3.1.9" evidence="2"/>
<feature type="domain" description="Thiolase N-terminal" evidence="8">
    <location>
        <begin position="17"/>
        <end position="261"/>
    </location>
</feature>
<feature type="domain" description="Thiolase C-terminal" evidence="9">
    <location>
        <begin position="272"/>
        <end position="391"/>
    </location>
</feature>
<organism evidence="10 11">
    <name type="scientific">Nocardia jiangxiensis</name>
    <dbReference type="NCBI Taxonomy" id="282685"/>
    <lineage>
        <taxon>Bacteria</taxon>
        <taxon>Bacillati</taxon>
        <taxon>Actinomycetota</taxon>
        <taxon>Actinomycetes</taxon>
        <taxon>Mycobacteriales</taxon>
        <taxon>Nocardiaceae</taxon>
        <taxon>Nocardia</taxon>
    </lineage>
</organism>
<dbReference type="InterPro" id="IPR002155">
    <property type="entry name" value="Thiolase"/>
</dbReference>
<keyword evidence="4 7" id="KW-0012">Acyltransferase</keyword>
<evidence type="ECO:0000313" key="11">
    <source>
        <dbReference type="Proteomes" id="UP001601992"/>
    </source>
</evidence>
<dbReference type="CDD" id="cd00751">
    <property type="entry name" value="thiolase"/>
    <property type="match status" value="1"/>
</dbReference>
<dbReference type="Gene3D" id="3.40.47.10">
    <property type="match status" value="2"/>
</dbReference>
<dbReference type="GO" id="GO:0016746">
    <property type="term" value="F:acyltransferase activity"/>
    <property type="evidence" value="ECO:0007669"/>
    <property type="project" value="UniProtKB-KW"/>
</dbReference>
<evidence type="ECO:0000256" key="6">
    <source>
        <dbReference type="ARBA" id="ARBA00040529"/>
    </source>
</evidence>
<comment type="caution">
    <text evidence="10">The sequence shown here is derived from an EMBL/GenBank/DDBJ whole genome shotgun (WGS) entry which is preliminary data.</text>
</comment>
<evidence type="ECO:0000256" key="1">
    <source>
        <dbReference type="ARBA" id="ARBA00010982"/>
    </source>
</evidence>
<evidence type="ECO:0000256" key="4">
    <source>
        <dbReference type="ARBA" id="ARBA00023315"/>
    </source>
</evidence>
<comment type="similarity">
    <text evidence="1 7">Belongs to the thiolase-like superfamily. Thiolase family.</text>
</comment>
<evidence type="ECO:0000256" key="3">
    <source>
        <dbReference type="ARBA" id="ARBA00022679"/>
    </source>
</evidence>
<proteinExistence type="inferred from homology"/>
<evidence type="ECO:0000256" key="5">
    <source>
        <dbReference type="ARBA" id="ARBA00030755"/>
    </source>
</evidence>
<keyword evidence="3 7" id="KW-0808">Transferase</keyword>
<evidence type="ECO:0000256" key="2">
    <source>
        <dbReference type="ARBA" id="ARBA00012705"/>
    </source>
</evidence>
<sequence>MKYQDVAIPAGLLWSSPFIRWQGAVGNVTSVDLATAVTNRALADRGLDPSVVDEVVLGITIPQPGYFFGPPTIAGRIGIPQVTGPMVSQACATGVAALHAAAASVSTGGGTELVITTDRTSNGPTIVYPSPNAAGGVPAVEDFVQNNFACDPWAGTSMLAAAETVARERSITRGELDDVAVLRYEQYERALADDRSFQHAYMVPIELTSGRTHLEATTDAGVRPIDRAAIAGLRPAVADGVHTGASQAHPADGTAGAIVTTTARAHELSPGPVARILSTGFARVAPTHMPEAPVPAALRALDAAGLTMHQVDAITTHNPFAVNDIVFARETGVDLAKMNSYGCSLIWGHPQAPTGMRAIAELVTELSLRGGGIGLFTGCAAGDTAAALVVRVDD</sequence>
<evidence type="ECO:0000259" key="8">
    <source>
        <dbReference type="Pfam" id="PF00108"/>
    </source>
</evidence>
<accession>A0ABW6SFQ6</accession>
<evidence type="ECO:0000313" key="10">
    <source>
        <dbReference type="EMBL" id="MFF3575171.1"/>
    </source>
</evidence>
<evidence type="ECO:0000256" key="7">
    <source>
        <dbReference type="RuleBase" id="RU003557"/>
    </source>
</evidence>
<keyword evidence="11" id="KW-1185">Reference proteome</keyword>
<dbReference type="PROSITE" id="PS00098">
    <property type="entry name" value="THIOLASE_1"/>
    <property type="match status" value="1"/>
</dbReference>
<dbReference type="InterPro" id="IPR020616">
    <property type="entry name" value="Thiolase_N"/>
</dbReference>
<dbReference type="PANTHER" id="PTHR18919">
    <property type="entry name" value="ACETYL-COA C-ACYLTRANSFERASE"/>
    <property type="match status" value="1"/>
</dbReference>
<dbReference type="InterPro" id="IPR020615">
    <property type="entry name" value="Thiolase_acyl_enz_int_AS"/>
</dbReference>
<dbReference type="Pfam" id="PF00108">
    <property type="entry name" value="Thiolase_N"/>
    <property type="match status" value="1"/>
</dbReference>
<dbReference type="SUPFAM" id="SSF53901">
    <property type="entry name" value="Thiolase-like"/>
    <property type="match status" value="1"/>
</dbReference>
<dbReference type="InterPro" id="IPR020617">
    <property type="entry name" value="Thiolase_C"/>
</dbReference>
<dbReference type="EMBL" id="JBIAQY010000040">
    <property type="protein sequence ID" value="MFF3575171.1"/>
    <property type="molecule type" value="Genomic_DNA"/>
</dbReference>
<gene>
    <name evidence="10" type="ORF">ACFYXQ_46315</name>
</gene>